<keyword evidence="2" id="KW-1185">Reference proteome</keyword>
<evidence type="ECO:0000313" key="1">
    <source>
        <dbReference type="EMBL" id="GAA0735599.1"/>
    </source>
</evidence>
<protein>
    <submittedName>
        <fullName evidence="1">Uncharacterized protein</fullName>
    </submittedName>
</protein>
<name>A0ABP3UN04_9CLOT</name>
<reference evidence="2" key="1">
    <citation type="journal article" date="2019" name="Int. J. Syst. Evol. Microbiol.">
        <title>The Global Catalogue of Microorganisms (GCM) 10K type strain sequencing project: providing services to taxonomists for standard genome sequencing and annotation.</title>
        <authorList>
            <consortium name="The Broad Institute Genomics Platform"/>
            <consortium name="The Broad Institute Genome Sequencing Center for Infectious Disease"/>
            <person name="Wu L."/>
            <person name="Ma J."/>
        </authorList>
    </citation>
    <scope>NUCLEOTIDE SEQUENCE [LARGE SCALE GENOMIC DNA]</scope>
    <source>
        <strain evidence="2">JCM 1407</strain>
    </source>
</reference>
<proteinExistence type="predicted"/>
<organism evidence="1 2">
    <name type="scientific">Clostridium oceanicum</name>
    <dbReference type="NCBI Taxonomy" id="1543"/>
    <lineage>
        <taxon>Bacteria</taxon>
        <taxon>Bacillati</taxon>
        <taxon>Bacillota</taxon>
        <taxon>Clostridia</taxon>
        <taxon>Eubacteriales</taxon>
        <taxon>Clostridiaceae</taxon>
        <taxon>Clostridium</taxon>
    </lineage>
</organism>
<dbReference type="RefSeq" id="WP_343759377.1">
    <property type="nucleotide sequence ID" value="NZ_BAAACG010000006.1"/>
</dbReference>
<sequence length="167" mass="20276">MINKDTLKKVEDRLYKYYRQLKWIDKLEYVCRELEEQKGKIRKDITETNISLEEESISIAYEERVQNSYSCSSYAENEVIRQINNLEKEWKYVRNKLLKKKAKIRELEREVAPLKYNIDMLTEESKKFIEWKYAECKSTDWISIQLYGGVRSTAYRRHEEIIKDIAQ</sequence>
<evidence type="ECO:0000313" key="2">
    <source>
        <dbReference type="Proteomes" id="UP001501510"/>
    </source>
</evidence>
<gene>
    <name evidence="1" type="ORF">GCM10008906_09490</name>
</gene>
<accession>A0ABP3UN04</accession>
<dbReference type="EMBL" id="BAAACG010000006">
    <property type="protein sequence ID" value="GAA0735599.1"/>
    <property type="molecule type" value="Genomic_DNA"/>
</dbReference>
<dbReference type="Proteomes" id="UP001501510">
    <property type="component" value="Unassembled WGS sequence"/>
</dbReference>
<comment type="caution">
    <text evidence="1">The sequence shown here is derived from an EMBL/GenBank/DDBJ whole genome shotgun (WGS) entry which is preliminary data.</text>
</comment>